<dbReference type="CDD" id="cd06171">
    <property type="entry name" value="Sigma70_r4"/>
    <property type="match status" value="1"/>
</dbReference>
<dbReference type="GO" id="GO:0003677">
    <property type="term" value="F:DNA binding"/>
    <property type="evidence" value="ECO:0007669"/>
    <property type="project" value="UniProtKB-KW"/>
</dbReference>
<dbReference type="NCBIfam" id="TIGR02937">
    <property type="entry name" value="sigma70-ECF"/>
    <property type="match status" value="1"/>
</dbReference>
<organism evidence="10 11">
    <name type="scientific">Thermomonospora umbrina</name>
    <dbReference type="NCBI Taxonomy" id="111806"/>
    <lineage>
        <taxon>Bacteria</taxon>
        <taxon>Bacillati</taxon>
        <taxon>Actinomycetota</taxon>
        <taxon>Actinomycetes</taxon>
        <taxon>Streptosporangiales</taxon>
        <taxon>Thermomonosporaceae</taxon>
        <taxon>Thermomonospora</taxon>
    </lineage>
</organism>
<dbReference type="PANTHER" id="PTHR43133:SF61">
    <property type="entry name" value="ECF RNA POLYMERASE SIGMA FACTOR SIGC"/>
    <property type="match status" value="1"/>
</dbReference>
<dbReference type="GO" id="GO:0006950">
    <property type="term" value="P:response to stress"/>
    <property type="evidence" value="ECO:0007669"/>
    <property type="project" value="UniProtKB-ARBA"/>
</dbReference>
<evidence type="ECO:0000313" key="10">
    <source>
        <dbReference type="EMBL" id="REE96480.1"/>
    </source>
</evidence>
<dbReference type="PANTHER" id="PTHR43133">
    <property type="entry name" value="RNA POLYMERASE ECF-TYPE SIGMA FACTO"/>
    <property type="match status" value="1"/>
</dbReference>
<dbReference type="InterPro" id="IPR036388">
    <property type="entry name" value="WH-like_DNA-bd_sf"/>
</dbReference>
<keyword evidence="3 6" id="KW-0731">Sigma factor</keyword>
<dbReference type="GO" id="GO:0016987">
    <property type="term" value="F:sigma factor activity"/>
    <property type="evidence" value="ECO:0007669"/>
    <property type="project" value="UniProtKB-KW"/>
</dbReference>
<dbReference type="SUPFAM" id="SSF88659">
    <property type="entry name" value="Sigma3 and sigma4 domains of RNA polymerase sigma factors"/>
    <property type="match status" value="1"/>
</dbReference>
<evidence type="ECO:0000259" key="8">
    <source>
        <dbReference type="Pfam" id="PF04542"/>
    </source>
</evidence>
<dbReference type="EMBL" id="QTTT01000001">
    <property type="protein sequence ID" value="REE96480.1"/>
    <property type="molecule type" value="Genomic_DNA"/>
</dbReference>
<dbReference type="InterPro" id="IPR013249">
    <property type="entry name" value="RNA_pol_sigma70_r4_t2"/>
</dbReference>
<proteinExistence type="inferred from homology"/>
<dbReference type="PROSITE" id="PS01063">
    <property type="entry name" value="SIGMA70_ECF"/>
    <property type="match status" value="1"/>
</dbReference>
<evidence type="ECO:0000256" key="4">
    <source>
        <dbReference type="ARBA" id="ARBA00023125"/>
    </source>
</evidence>
<dbReference type="InterPro" id="IPR039425">
    <property type="entry name" value="RNA_pol_sigma-70-like"/>
</dbReference>
<feature type="domain" description="RNA polymerase sigma factor 70 region 4 type 2" evidence="9">
    <location>
        <begin position="136"/>
        <end position="187"/>
    </location>
</feature>
<reference evidence="10 11" key="1">
    <citation type="submission" date="2018-08" db="EMBL/GenBank/DDBJ databases">
        <title>Sequencing the genomes of 1000 actinobacteria strains.</title>
        <authorList>
            <person name="Klenk H.-P."/>
        </authorList>
    </citation>
    <scope>NUCLEOTIDE SEQUENCE [LARGE SCALE GENOMIC DNA]</scope>
    <source>
        <strain evidence="10 11">DSM 43927</strain>
    </source>
</reference>
<dbReference type="Gene3D" id="1.10.10.10">
    <property type="entry name" value="Winged helix-like DNA-binding domain superfamily/Winged helix DNA-binding domain"/>
    <property type="match status" value="1"/>
</dbReference>
<accession>A0A3D9SPU1</accession>
<keyword evidence="2 6" id="KW-0805">Transcription regulation</keyword>
<keyword evidence="11" id="KW-1185">Reference proteome</keyword>
<dbReference type="Proteomes" id="UP000256661">
    <property type="component" value="Unassembled WGS sequence"/>
</dbReference>
<dbReference type="InterPro" id="IPR007627">
    <property type="entry name" value="RNA_pol_sigma70_r2"/>
</dbReference>
<dbReference type="InterPro" id="IPR014284">
    <property type="entry name" value="RNA_pol_sigma-70_dom"/>
</dbReference>
<evidence type="ECO:0000256" key="1">
    <source>
        <dbReference type="ARBA" id="ARBA00010641"/>
    </source>
</evidence>
<comment type="similarity">
    <text evidence="1 6">Belongs to the sigma-70 factor family. ECF subfamily.</text>
</comment>
<evidence type="ECO:0000256" key="5">
    <source>
        <dbReference type="ARBA" id="ARBA00023163"/>
    </source>
</evidence>
<name>A0A3D9SPU1_9ACTN</name>
<dbReference type="AlphaFoldDB" id="A0A3D9SPU1"/>
<evidence type="ECO:0000256" key="3">
    <source>
        <dbReference type="ARBA" id="ARBA00023082"/>
    </source>
</evidence>
<dbReference type="Gene3D" id="1.10.1740.10">
    <property type="match status" value="1"/>
</dbReference>
<dbReference type="GO" id="GO:0006352">
    <property type="term" value="P:DNA-templated transcription initiation"/>
    <property type="evidence" value="ECO:0007669"/>
    <property type="project" value="InterPro"/>
</dbReference>
<dbReference type="InterPro" id="IPR013324">
    <property type="entry name" value="RNA_pol_sigma_r3/r4-like"/>
</dbReference>
<evidence type="ECO:0000313" key="11">
    <source>
        <dbReference type="Proteomes" id="UP000256661"/>
    </source>
</evidence>
<comment type="caution">
    <text evidence="10">The sequence shown here is derived from an EMBL/GenBank/DDBJ whole genome shotgun (WGS) entry which is preliminary data.</text>
</comment>
<feature type="domain" description="RNA polymerase sigma-70 region 2" evidence="8">
    <location>
        <begin position="45"/>
        <end position="110"/>
    </location>
</feature>
<keyword evidence="4 6" id="KW-0238">DNA-binding</keyword>
<dbReference type="SUPFAM" id="SSF88946">
    <property type="entry name" value="Sigma2 domain of RNA polymerase sigma factors"/>
    <property type="match status" value="1"/>
</dbReference>
<dbReference type="Pfam" id="PF04542">
    <property type="entry name" value="Sigma70_r2"/>
    <property type="match status" value="1"/>
</dbReference>
<evidence type="ECO:0000256" key="7">
    <source>
        <dbReference type="SAM" id="MobiDB-lite"/>
    </source>
</evidence>
<evidence type="ECO:0000256" key="6">
    <source>
        <dbReference type="RuleBase" id="RU000716"/>
    </source>
</evidence>
<dbReference type="InterPro" id="IPR000838">
    <property type="entry name" value="RNA_pol_sigma70_ECF_CS"/>
</dbReference>
<dbReference type="InterPro" id="IPR013325">
    <property type="entry name" value="RNA_pol_sigma_r2"/>
</dbReference>
<protein>
    <recommendedName>
        <fullName evidence="6">RNA polymerase sigma factor</fullName>
    </recommendedName>
</protein>
<evidence type="ECO:0000256" key="2">
    <source>
        <dbReference type="ARBA" id="ARBA00023015"/>
    </source>
</evidence>
<feature type="region of interest" description="Disordered" evidence="7">
    <location>
        <begin position="1"/>
        <end position="22"/>
    </location>
</feature>
<gene>
    <name evidence="10" type="ORF">DFJ69_1917</name>
</gene>
<keyword evidence="5 6" id="KW-0804">Transcription</keyword>
<dbReference type="Pfam" id="PF08281">
    <property type="entry name" value="Sigma70_r4_2"/>
    <property type="match status" value="1"/>
</dbReference>
<dbReference type="RefSeq" id="WP_245974196.1">
    <property type="nucleotide sequence ID" value="NZ_QTTT01000001.1"/>
</dbReference>
<sequence>MFIELVERPPAPPSRRRPARTADDDRLTDLALAARAGGAGDVDAFVRAFYPEVWRFLAFLTDVEAADDLAQDTLMRALGGLPRFAARSSARAWLLAIARRVVVDDHRYRAARPTTYVADWHGVVEHRVSGPDERIALTELLAGLPDDWRRAFVLTQVAGLGYAEAADLLGCPIGTVRSRVARARERLRSLIVTAEQRAVDTKIS</sequence>
<evidence type="ECO:0000259" key="9">
    <source>
        <dbReference type="Pfam" id="PF08281"/>
    </source>
</evidence>